<keyword evidence="3" id="KW-1185">Reference proteome</keyword>
<proteinExistence type="predicted"/>
<sequence length="75" mass="8511">MGINVFVIETVGFDDGDNEVYPANVKANNLELGYSRDHFQDVVDLAFKQKPNALAHEVVRALSHYAEHDDFLDLY</sequence>
<comment type="caution">
    <text evidence="2">The sequence shown here is derived from an EMBL/GenBank/DDBJ whole genome shotgun (WGS) entry which is preliminary data.</text>
</comment>
<evidence type="ECO:0000313" key="2">
    <source>
        <dbReference type="EMBL" id="MEJ8852793.1"/>
    </source>
</evidence>
<name>A0ABU8WZ48_9BURK</name>
<reference evidence="2 3" key="1">
    <citation type="submission" date="2024-03" db="EMBL/GenBank/DDBJ databases">
        <title>Novel species of the genus Variovorax.</title>
        <authorList>
            <person name="Liu Q."/>
            <person name="Xin Y.-H."/>
        </authorList>
    </citation>
    <scope>NUCLEOTIDE SEQUENCE [LARGE SCALE GENOMIC DNA]</scope>
    <source>
        <strain evidence="2 3">KACC 18900</strain>
    </source>
</reference>
<dbReference type="EMBL" id="JBBKZT010000070">
    <property type="protein sequence ID" value="MEJ8852793.1"/>
    <property type="molecule type" value="Genomic_DNA"/>
</dbReference>
<protein>
    <recommendedName>
        <fullName evidence="1">DUF7716 domain-containing protein</fullName>
    </recommendedName>
</protein>
<feature type="domain" description="DUF7716" evidence="1">
    <location>
        <begin position="5"/>
        <end position="73"/>
    </location>
</feature>
<organism evidence="2 3">
    <name type="scientific">Variovorax rhizosphaerae</name>
    <dbReference type="NCBI Taxonomy" id="1836200"/>
    <lineage>
        <taxon>Bacteria</taxon>
        <taxon>Pseudomonadati</taxon>
        <taxon>Pseudomonadota</taxon>
        <taxon>Betaproteobacteria</taxon>
        <taxon>Burkholderiales</taxon>
        <taxon>Comamonadaceae</taxon>
        <taxon>Variovorax</taxon>
    </lineage>
</organism>
<evidence type="ECO:0000313" key="3">
    <source>
        <dbReference type="Proteomes" id="UP001385892"/>
    </source>
</evidence>
<evidence type="ECO:0000259" key="1">
    <source>
        <dbReference type="Pfam" id="PF24832"/>
    </source>
</evidence>
<accession>A0ABU8WZ48</accession>
<dbReference type="Proteomes" id="UP001385892">
    <property type="component" value="Unassembled WGS sequence"/>
</dbReference>
<dbReference type="Pfam" id="PF24832">
    <property type="entry name" value="DUF7716"/>
    <property type="match status" value="1"/>
</dbReference>
<dbReference type="InterPro" id="IPR056133">
    <property type="entry name" value="DUF7716"/>
</dbReference>
<gene>
    <name evidence="2" type="ORF">WKW82_39815</name>
</gene>